<dbReference type="EMBL" id="CAJOBG010001239">
    <property type="protein sequence ID" value="CAF3909224.1"/>
    <property type="molecule type" value="Genomic_DNA"/>
</dbReference>
<reference evidence="1" key="1">
    <citation type="submission" date="2021-02" db="EMBL/GenBank/DDBJ databases">
        <authorList>
            <person name="Nowell W R."/>
        </authorList>
    </citation>
    <scope>NUCLEOTIDE SEQUENCE</scope>
</reference>
<dbReference type="Proteomes" id="UP000663866">
    <property type="component" value="Unassembled WGS sequence"/>
</dbReference>
<dbReference type="Proteomes" id="UP000663887">
    <property type="component" value="Unassembled WGS sequence"/>
</dbReference>
<protein>
    <submittedName>
        <fullName evidence="1">Uncharacterized protein</fullName>
    </submittedName>
</protein>
<dbReference type="Proteomes" id="UP000663842">
    <property type="component" value="Unassembled WGS sequence"/>
</dbReference>
<evidence type="ECO:0000313" key="5">
    <source>
        <dbReference type="Proteomes" id="UP000663856"/>
    </source>
</evidence>
<dbReference type="EMBL" id="CAJNRF010001752">
    <property type="protein sequence ID" value="CAF2025564.1"/>
    <property type="molecule type" value="Genomic_DNA"/>
</dbReference>
<comment type="caution">
    <text evidence="1">The sequence shown here is derived from an EMBL/GenBank/DDBJ whole genome shotgun (WGS) entry which is preliminary data.</text>
</comment>
<evidence type="ECO:0000313" key="2">
    <source>
        <dbReference type="EMBL" id="CAF2054015.1"/>
    </source>
</evidence>
<dbReference type="EMBL" id="CAJNRG010003191">
    <property type="protein sequence ID" value="CAF2054015.1"/>
    <property type="molecule type" value="Genomic_DNA"/>
</dbReference>
<evidence type="ECO:0000313" key="6">
    <source>
        <dbReference type="Proteomes" id="UP000663866"/>
    </source>
</evidence>
<name>A0A816MZ96_9BILA</name>
<keyword evidence="6" id="KW-1185">Reference proteome</keyword>
<dbReference type="EMBL" id="CAJOBF010003405">
    <property type="protein sequence ID" value="CAF4089802.1"/>
    <property type="molecule type" value="Genomic_DNA"/>
</dbReference>
<sequence length="332" mass="38101">MSVSSISSTSYSSASSKTFELKNANTSIIELISGQQATEELQKVDDYINNFSQFDLESRLNLSSPTLEDYLSFIAQQILIWDDESNQAMASCIQFINTTCQERLKLLTYPPRIFVLLTNGKDENNAAYCRNENMIVIPRTIIPRGRLNEIFVHELFHIWSKWNTNLMIRDELYASIGYNKIPITTPIEFPARLQPIKMTNPDAPFVLKYYIELKKLGDENEKTYKCTPILHASRTFDPRFSTNFFAYLVATTLILDDITYKPLEPLQYLPYAEASNFYHQIGNNTAYIIHPEEILADNFVLWMTKKDQSTSLKSPTVVLKMDEIVTNSSSTS</sequence>
<dbReference type="AlphaFoldDB" id="A0A816MZ96"/>
<proteinExistence type="predicted"/>
<evidence type="ECO:0000313" key="3">
    <source>
        <dbReference type="EMBL" id="CAF3909224.1"/>
    </source>
</evidence>
<evidence type="ECO:0000313" key="1">
    <source>
        <dbReference type="EMBL" id="CAF2025564.1"/>
    </source>
</evidence>
<gene>
    <name evidence="3" type="ORF">OVN521_LOCUS9940</name>
    <name evidence="4" type="ORF">UXM345_LOCUS21598</name>
    <name evidence="1" type="ORF">WKI299_LOCUS6027</name>
    <name evidence="2" type="ORF">XDN619_LOCUS9263</name>
</gene>
<organism evidence="1 5">
    <name type="scientific">Rotaria magnacalcarata</name>
    <dbReference type="NCBI Taxonomy" id="392030"/>
    <lineage>
        <taxon>Eukaryota</taxon>
        <taxon>Metazoa</taxon>
        <taxon>Spiralia</taxon>
        <taxon>Gnathifera</taxon>
        <taxon>Rotifera</taxon>
        <taxon>Eurotatoria</taxon>
        <taxon>Bdelloidea</taxon>
        <taxon>Philodinida</taxon>
        <taxon>Philodinidae</taxon>
        <taxon>Rotaria</taxon>
    </lineage>
</organism>
<accession>A0A816MZ96</accession>
<dbReference type="Proteomes" id="UP000663856">
    <property type="component" value="Unassembled WGS sequence"/>
</dbReference>
<evidence type="ECO:0000313" key="4">
    <source>
        <dbReference type="EMBL" id="CAF4089802.1"/>
    </source>
</evidence>